<evidence type="ECO:0000313" key="1">
    <source>
        <dbReference type="EMBL" id="SFA92979.1"/>
    </source>
</evidence>
<reference evidence="1 2" key="1">
    <citation type="submission" date="2016-10" db="EMBL/GenBank/DDBJ databases">
        <authorList>
            <person name="de Groot N.N."/>
        </authorList>
    </citation>
    <scope>NUCLEOTIDE SEQUENCE [LARGE SCALE GENOMIC DNA]</scope>
    <source>
        <strain evidence="1 2">DSM 12271</strain>
    </source>
</reference>
<keyword evidence="2" id="KW-1185">Reference proteome</keyword>
<gene>
    <name evidence="1" type="ORF">SAMN04488528_1006116</name>
</gene>
<name>A0A1I0WW73_9CLOT</name>
<dbReference type="Proteomes" id="UP000198619">
    <property type="component" value="Unassembled WGS sequence"/>
</dbReference>
<organism evidence="1 2">
    <name type="scientific">Clostridium frigidicarnis</name>
    <dbReference type="NCBI Taxonomy" id="84698"/>
    <lineage>
        <taxon>Bacteria</taxon>
        <taxon>Bacillati</taxon>
        <taxon>Bacillota</taxon>
        <taxon>Clostridia</taxon>
        <taxon>Eubacteriales</taxon>
        <taxon>Clostridiaceae</taxon>
        <taxon>Clostridium</taxon>
    </lineage>
</organism>
<evidence type="ECO:0000313" key="2">
    <source>
        <dbReference type="Proteomes" id="UP000198619"/>
    </source>
</evidence>
<protein>
    <submittedName>
        <fullName evidence="1">Uncharacterized protein</fullName>
    </submittedName>
</protein>
<dbReference type="RefSeq" id="WP_090039535.1">
    <property type="nucleotide sequence ID" value="NZ_FOKI01000006.1"/>
</dbReference>
<sequence>MNINNPRQEELLNINKKINEYDEKKIDILRKVPFKKWNRVTFLLNELSEYYMVLINLQDELKYSSITYKDIEEREEKKREILLDIRETQDSMRPYLEERNIILNEYLTFEECNDLQNIYVNIYSLEKIKTDRDKLKKLLNNKDFYEQK</sequence>
<proteinExistence type="predicted"/>
<accession>A0A1I0WW73</accession>
<dbReference type="OrthoDB" id="9909013at2"/>
<dbReference type="AlphaFoldDB" id="A0A1I0WW73"/>
<dbReference type="EMBL" id="FOKI01000006">
    <property type="protein sequence ID" value="SFA92979.1"/>
    <property type="molecule type" value="Genomic_DNA"/>
</dbReference>